<gene>
    <name evidence="1" type="ORF">GCM10007209_38970</name>
</gene>
<reference evidence="1" key="1">
    <citation type="journal article" date="2014" name="Int. J. Syst. Evol. Microbiol.">
        <title>Complete genome sequence of Corynebacterium casei LMG S-19264T (=DSM 44701T), isolated from a smear-ripened cheese.</title>
        <authorList>
            <consortium name="US DOE Joint Genome Institute (JGI-PGF)"/>
            <person name="Walter F."/>
            <person name="Albersmeier A."/>
            <person name="Kalinowski J."/>
            <person name="Ruckert C."/>
        </authorList>
    </citation>
    <scope>NUCLEOTIDE SEQUENCE</scope>
    <source>
        <strain evidence="1">CCM 7217</strain>
    </source>
</reference>
<reference evidence="1" key="2">
    <citation type="submission" date="2020-09" db="EMBL/GenBank/DDBJ databases">
        <authorList>
            <person name="Sun Q."/>
            <person name="Sedlacek I."/>
        </authorList>
    </citation>
    <scope>NUCLEOTIDE SEQUENCE</scope>
    <source>
        <strain evidence="1">CCM 7217</strain>
    </source>
</reference>
<accession>A0A830DZ57</accession>
<protein>
    <submittedName>
        <fullName evidence="1">Uncharacterized protein</fullName>
    </submittedName>
</protein>
<dbReference type="AlphaFoldDB" id="A0A830DZ57"/>
<dbReference type="Proteomes" id="UP000646833">
    <property type="component" value="Unassembled WGS sequence"/>
</dbReference>
<name>A0A830DZ57_9EURY</name>
<dbReference type="EMBL" id="BMCI01000014">
    <property type="protein sequence ID" value="GGC73248.1"/>
    <property type="molecule type" value="Genomic_DNA"/>
</dbReference>
<evidence type="ECO:0000313" key="2">
    <source>
        <dbReference type="Proteomes" id="UP000646833"/>
    </source>
</evidence>
<comment type="caution">
    <text evidence="1">The sequence shown here is derived from an EMBL/GenBank/DDBJ whole genome shotgun (WGS) entry which is preliminary data.</text>
</comment>
<proteinExistence type="predicted"/>
<organism evidence="1 2">
    <name type="scientific">Haloferax sulfurifontis</name>
    <dbReference type="NCBI Taxonomy" id="255616"/>
    <lineage>
        <taxon>Archaea</taxon>
        <taxon>Methanobacteriati</taxon>
        <taxon>Methanobacteriota</taxon>
        <taxon>Stenosarchaea group</taxon>
        <taxon>Halobacteria</taxon>
        <taxon>Halobacteriales</taxon>
        <taxon>Haloferacaceae</taxon>
        <taxon>Haloferax</taxon>
    </lineage>
</organism>
<sequence>MIRNYQKINNNNIIKTYLNNNNIIIINIYKGNLYDIYPRSNRNYIQPNNINKELVVYGYNLESCVGIPLYTNIVKHIVGIPNNILYIITGILLTDG</sequence>
<evidence type="ECO:0000313" key="1">
    <source>
        <dbReference type="EMBL" id="GGC73248.1"/>
    </source>
</evidence>